<dbReference type="RefSeq" id="WP_060424636.1">
    <property type="nucleotide sequence ID" value="NZ_CAMIQF010000001.1"/>
</dbReference>
<evidence type="ECO:0000313" key="2">
    <source>
        <dbReference type="Proteomes" id="UP001275057"/>
    </source>
</evidence>
<protein>
    <submittedName>
        <fullName evidence="1">DUF4054 domain-containing protein</fullName>
    </submittedName>
</protein>
<dbReference type="InterPro" id="IPR025127">
    <property type="entry name" value="DUF4054"/>
</dbReference>
<dbReference type="Pfam" id="PF13262">
    <property type="entry name" value="DUF4054"/>
    <property type="match status" value="1"/>
</dbReference>
<dbReference type="EMBL" id="JAXABG010000028">
    <property type="protein sequence ID" value="MDX7085622.1"/>
    <property type="molecule type" value="Genomic_DNA"/>
</dbReference>
<name>A0ABD5IPQ8_SERMA</name>
<sequence>MAKNNHLPTVDKFREDFPQFGNAVTFPNAQIQFRLNLADQLLDENNFGEVFPYLAELFVAHYMALQAADNRAAAIGGGGGANSGVVSSKSVDKVSVSYDSSATMNPDAGFWNNTRYGAEFWQLIQMFGMGGRQL</sequence>
<dbReference type="AlphaFoldDB" id="A0ABD5IPQ8"/>
<dbReference type="Proteomes" id="UP001275057">
    <property type="component" value="Unassembled WGS sequence"/>
</dbReference>
<gene>
    <name evidence="1" type="ORF">SJ435_24890</name>
</gene>
<evidence type="ECO:0000313" key="1">
    <source>
        <dbReference type="EMBL" id="MDX7085622.1"/>
    </source>
</evidence>
<proteinExistence type="predicted"/>
<comment type="caution">
    <text evidence="1">The sequence shown here is derived from an EMBL/GenBank/DDBJ whole genome shotgun (WGS) entry which is preliminary data.</text>
</comment>
<accession>A0ABD5IPQ8</accession>
<organism evidence="1 2">
    <name type="scientific">Serratia marcescens</name>
    <dbReference type="NCBI Taxonomy" id="615"/>
    <lineage>
        <taxon>Bacteria</taxon>
        <taxon>Pseudomonadati</taxon>
        <taxon>Pseudomonadota</taxon>
        <taxon>Gammaproteobacteria</taxon>
        <taxon>Enterobacterales</taxon>
        <taxon>Yersiniaceae</taxon>
        <taxon>Serratia</taxon>
    </lineage>
</organism>
<reference evidence="1 2" key="1">
    <citation type="submission" date="2023-11" db="EMBL/GenBank/DDBJ databases">
        <title>Detection of rare carbapenemases in Enterobacterales - comparison of two colorimetric and two CIM-based carbapenemase assays.</title>
        <authorList>
            <person name="Schaffarczyk L."/>
            <person name="Noster J."/>
            <person name="Stelzer Y."/>
            <person name="Sattler J."/>
            <person name="Gatermann S."/>
            <person name="Hamprecht A."/>
        </authorList>
    </citation>
    <scope>NUCLEOTIDE SEQUENCE [LARGE SCALE GENOMIC DNA]</scope>
    <source>
        <strain evidence="1 2">CIM-Carb-136</strain>
    </source>
</reference>